<dbReference type="PANTHER" id="PTHR38591">
    <property type="entry name" value="HYDROLASE"/>
    <property type="match status" value="1"/>
</dbReference>
<dbReference type="Gene3D" id="2.40.370.10">
    <property type="entry name" value="AttH-like domain"/>
    <property type="match status" value="2"/>
</dbReference>
<evidence type="ECO:0000313" key="3">
    <source>
        <dbReference type="Proteomes" id="UP000615796"/>
    </source>
</evidence>
<gene>
    <name evidence="2" type="ORF">H8Q88_04010</name>
</gene>
<dbReference type="EMBL" id="JACRUP010000001">
    <property type="protein sequence ID" value="MBC5850122.1"/>
    <property type="molecule type" value="Genomic_DNA"/>
</dbReference>
<dbReference type="AlphaFoldDB" id="A0A9X0R636"/>
<dbReference type="SUPFAM" id="SSF159245">
    <property type="entry name" value="AttH-like"/>
    <property type="match status" value="1"/>
</dbReference>
<name>A0A9X0R636_VIBME</name>
<dbReference type="Pfam" id="PF07143">
    <property type="entry name" value="CrtC"/>
    <property type="match status" value="1"/>
</dbReference>
<organism evidence="2 3">
    <name type="scientific">Vibrio metschnikovii</name>
    <dbReference type="NCBI Taxonomy" id="28172"/>
    <lineage>
        <taxon>Bacteria</taxon>
        <taxon>Pseudomonadati</taxon>
        <taxon>Pseudomonadota</taxon>
        <taxon>Gammaproteobacteria</taxon>
        <taxon>Vibrionales</taxon>
        <taxon>Vibrionaceae</taxon>
        <taxon>Vibrio</taxon>
    </lineage>
</organism>
<feature type="domain" description="AttH" evidence="1">
    <location>
        <begin position="74"/>
        <end position="246"/>
    </location>
</feature>
<dbReference type="Pfam" id="PF17186">
    <property type="entry name" value="Lipocalin_9"/>
    <property type="match status" value="1"/>
</dbReference>
<dbReference type="RefSeq" id="WP_161439176.1">
    <property type="nucleotide sequence ID" value="NZ_JACRUP010000001.1"/>
</dbReference>
<dbReference type="PANTHER" id="PTHR38591:SF1">
    <property type="entry name" value="BLL1000 PROTEIN"/>
    <property type="match status" value="1"/>
</dbReference>
<dbReference type="InterPro" id="IPR023374">
    <property type="entry name" value="AttH-like_dom_sf"/>
</dbReference>
<dbReference type="InterPro" id="IPR010791">
    <property type="entry name" value="AttH_dom"/>
</dbReference>
<reference evidence="2" key="1">
    <citation type="submission" date="2020-08" db="EMBL/GenBank/DDBJ databases">
        <title>Genome Sequencing and Pan-Genome Analysis of Migratory bird Vibrio Strains, Inner Mongolia.</title>
        <authorList>
            <person name="Zheng L."/>
        </authorList>
    </citation>
    <scope>NUCLEOTIDE SEQUENCE</scope>
    <source>
        <strain evidence="2">M13F</strain>
    </source>
</reference>
<keyword evidence="3" id="KW-1185">Reference proteome</keyword>
<evidence type="ECO:0000259" key="1">
    <source>
        <dbReference type="Pfam" id="PF07143"/>
    </source>
</evidence>
<protein>
    <submittedName>
        <fullName evidence="2">Carotenoid 1,2-hydratase</fullName>
    </submittedName>
</protein>
<sequence>MSKIMSYKRWLVAIFLVALCLLIWLGVTYFLTLSADRLSPVTYSIDGQQAFADASPDNPVRLPQDFALHPHYQHEWWHVFANVQDEQGQEYGIVWNFFKLANDSEQGVGWQNSQLFLSHVAVANAYQVWKEQRIARGGIGQADVTTPPFRMWIDNWHWRSLSAGPLPSQLDIATDNFQLAMHMTPKGPYILPGEQGFQRRQNHHSSLASYSVYAPFVSIQGTLRLTPYTQPIAVRGQAWISKEWGSRLIGQEQQGLDWFVLHLDQQRTLSVTRHRYLHQRPHIYGTLASKDGKVTHLTEQEIKMIPLPSVKLANGKTLPLQWQVVIAKENIDITLSPLNPNLWLDFTQPYWQGPIHSQGSHSARGFMQLTGY</sequence>
<evidence type="ECO:0000313" key="2">
    <source>
        <dbReference type="EMBL" id="MBC5850122.1"/>
    </source>
</evidence>
<dbReference type="Proteomes" id="UP000615796">
    <property type="component" value="Unassembled WGS sequence"/>
</dbReference>
<comment type="caution">
    <text evidence="2">The sequence shown here is derived from an EMBL/GenBank/DDBJ whole genome shotgun (WGS) entry which is preliminary data.</text>
</comment>
<proteinExistence type="predicted"/>
<accession>A0A9X0R636</accession>